<dbReference type="AlphaFoldDB" id="U4L7C8"/>
<organism evidence="1 2">
    <name type="scientific">Pyronema omphalodes (strain CBS 100304)</name>
    <name type="common">Pyronema confluens</name>
    <dbReference type="NCBI Taxonomy" id="1076935"/>
    <lineage>
        <taxon>Eukaryota</taxon>
        <taxon>Fungi</taxon>
        <taxon>Dikarya</taxon>
        <taxon>Ascomycota</taxon>
        <taxon>Pezizomycotina</taxon>
        <taxon>Pezizomycetes</taxon>
        <taxon>Pezizales</taxon>
        <taxon>Pyronemataceae</taxon>
        <taxon>Pyronema</taxon>
    </lineage>
</organism>
<sequence>MIAMVTIKIDMKYWTKQSEISSNVLLTLSKLNKVEDNVAAIPRILEQTSQIPELPARVSEVLRRDMKRDKEEEREKKYRKKLKDTTALEELLR</sequence>
<reference evidence="1 2" key="1">
    <citation type="journal article" date="2013" name="PLoS Genet.">
        <title>The genome and development-dependent transcriptomes of Pyronema confluens: a window into fungal evolution.</title>
        <authorList>
            <person name="Traeger S."/>
            <person name="Altegoer F."/>
            <person name="Freitag M."/>
            <person name="Gabaldon T."/>
            <person name="Kempken F."/>
            <person name="Kumar A."/>
            <person name="Marcet-Houben M."/>
            <person name="Poggeler S."/>
            <person name="Stajich J.E."/>
            <person name="Nowrousian M."/>
        </authorList>
    </citation>
    <scope>NUCLEOTIDE SEQUENCE [LARGE SCALE GENOMIC DNA]</scope>
    <source>
        <strain evidence="2">CBS 100304</strain>
        <tissue evidence="1">Vegetative mycelium</tissue>
    </source>
</reference>
<accession>U4L7C8</accession>
<proteinExistence type="predicted"/>
<evidence type="ECO:0000313" key="2">
    <source>
        <dbReference type="Proteomes" id="UP000018144"/>
    </source>
</evidence>
<keyword evidence="2" id="KW-1185">Reference proteome</keyword>
<protein>
    <submittedName>
        <fullName evidence="1">Uncharacterized protein</fullName>
    </submittedName>
</protein>
<dbReference type="EMBL" id="HF935853">
    <property type="protein sequence ID" value="CCX13550.1"/>
    <property type="molecule type" value="Genomic_DNA"/>
</dbReference>
<dbReference type="Proteomes" id="UP000018144">
    <property type="component" value="Unassembled WGS sequence"/>
</dbReference>
<gene>
    <name evidence="1" type="ORF">PCON_13143</name>
</gene>
<evidence type="ECO:0000313" key="1">
    <source>
        <dbReference type="EMBL" id="CCX13550.1"/>
    </source>
</evidence>
<name>U4L7C8_PYROM</name>